<evidence type="ECO:0000313" key="4">
    <source>
        <dbReference type="Proteomes" id="UP000054877"/>
    </source>
</evidence>
<dbReference type="PATRIC" id="fig|452.5.peg.866"/>
<feature type="domain" description="CAAX prenyl protease 2/Lysostaphin resistance protein A-like" evidence="2">
    <location>
        <begin position="139"/>
        <end position="239"/>
    </location>
</feature>
<organism evidence="3 4">
    <name type="scientific">Legionella spiritensis</name>
    <dbReference type="NCBI Taxonomy" id="452"/>
    <lineage>
        <taxon>Bacteria</taxon>
        <taxon>Pseudomonadati</taxon>
        <taxon>Pseudomonadota</taxon>
        <taxon>Gammaproteobacteria</taxon>
        <taxon>Legionellales</taxon>
        <taxon>Legionellaceae</taxon>
        <taxon>Legionella</taxon>
    </lineage>
</organism>
<keyword evidence="3" id="KW-0378">Hydrolase</keyword>
<keyword evidence="1" id="KW-1133">Transmembrane helix</keyword>
<evidence type="ECO:0000256" key="1">
    <source>
        <dbReference type="SAM" id="Phobius"/>
    </source>
</evidence>
<accession>A0A0W0Z653</accession>
<keyword evidence="1" id="KW-0472">Membrane</keyword>
<keyword evidence="1" id="KW-0812">Transmembrane</keyword>
<evidence type="ECO:0000259" key="2">
    <source>
        <dbReference type="Pfam" id="PF02517"/>
    </source>
</evidence>
<feature type="transmembrane region" description="Helical" evidence="1">
    <location>
        <begin position="173"/>
        <end position="196"/>
    </location>
</feature>
<dbReference type="Pfam" id="PF02517">
    <property type="entry name" value="Rce1-like"/>
    <property type="match status" value="1"/>
</dbReference>
<keyword evidence="4" id="KW-1185">Reference proteome</keyword>
<feature type="transmembrane region" description="Helical" evidence="1">
    <location>
        <begin position="48"/>
        <end position="70"/>
    </location>
</feature>
<dbReference type="STRING" id="452.Lspi_0787"/>
<dbReference type="Proteomes" id="UP000054877">
    <property type="component" value="Unassembled WGS sequence"/>
</dbReference>
<gene>
    <name evidence="3" type="ORF">Lspi_0787</name>
</gene>
<sequence length="248" mass="27943">MLINWPLIMVLIGLSLPGILIAVPRLIHLLLARNSDQLKRRISRLGMVQTLFMVILMSVGGAVLSLRTGLNAPVLEGILAGKPVLSMVQAFLLPVFLVTLSGLVIFLLFYYGLMPRYLDQNTLTIMRRIRAALRPDGCVLYGGVVEEVIARWGLMNVLVYFSILLLGRNSDLVVWNAMLISSLLLSLSHLPAYIAAGCKNNRFFLYSMVLLTGWQAVMFGWLFWQYGLLAAIISHMLFHLGWYWYDRA</sequence>
<feature type="transmembrane region" description="Helical" evidence="1">
    <location>
        <begin position="203"/>
        <end position="222"/>
    </location>
</feature>
<keyword evidence="3" id="KW-0645">Protease</keyword>
<protein>
    <submittedName>
        <fullName evidence="3">CAAX amino terminal protease self-immunity</fullName>
    </submittedName>
</protein>
<dbReference type="GO" id="GO:0080120">
    <property type="term" value="P:CAAX-box protein maturation"/>
    <property type="evidence" value="ECO:0007669"/>
    <property type="project" value="UniProtKB-ARBA"/>
</dbReference>
<dbReference type="GO" id="GO:0006508">
    <property type="term" value="P:proteolysis"/>
    <property type="evidence" value="ECO:0007669"/>
    <property type="project" value="UniProtKB-KW"/>
</dbReference>
<name>A0A0W0Z653_LEGSP</name>
<dbReference type="RefSeq" id="WP_058482736.1">
    <property type="nucleotide sequence ID" value="NZ_CAAAII010000002.1"/>
</dbReference>
<dbReference type="GO" id="GO:0004175">
    <property type="term" value="F:endopeptidase activity"/>
    <property type="evidence" value="ECO:0007669"/>
    <property type="project" value="UniProtKB-ARBA"/>
</dbReference>
<dbReference type="AlphaFoldDB" id="A0A0W0Z653"/>
<proteinExistence type="predicted"/>
<dbReference type="OrthoDB" id="378663at2"/>
<feature type="transmembrane region" description="Helical" evidence="1">
    <location>
        <begin position="90"/>
        <end position="113"/>
    </location>
</feature>
<feature type="transmembrane region" description="Helical" evidence="1">
    <location>
        <begin position="228"/>
        <end position="245"/>
    </location>
</feature>
<reference evidence="3 4" key="1">
    <citation type="submission" date="2015-11" db="EMBL/GenBank/DDBJ databases">
        <title>Genomic analysis of 38 Legionella species identifies large and diverse effector repertoires.</title>
        <authorList>
            <person name="Burstein D."/>
            <person name="Amaro F."/>
            <person name="Zusman T."/>
            <person name="Lifshitz Z."/>
            <person name="Cohen O."/>
            <person name="Gilbert J.A."/>
            <person name="Pupko T."/>
            <person name="Shuman H.A."/>
            <person name="Segal G."/>
        </authorList>
    </citation>
    <scope>NUCLEOTIDE SEQUENCE [LARGE SCALE GENOMIC DNA]</scope>
    <source>
        <strain evidence="3 4">Mt.St.Helens-9</strain>
    </source>
</reference>
<feature type="transmembrane region" description="Helical" evidence="1">
    <location>
        <begin position="6"/>
        <end position="27"/>
    </location>
</feature>
<dbReference type="EMBL" id="LNYX01000012">
    <property type="protein sequence ID" value="KTD64620.1"/>
    <property type="molecule type" value="Genomic_DNA"/>
</dbReference>
<evidence type="ECO:0000313" key="3">
    <source>
        <dbReference type="EMBL" id="KTD64620.1"/>
    </source>
</evidence>
<comment type="caution">
    <text evidence="3">The sequence shown here is derived from an EMBL/GenBank/DDBJ whole genome shotgun (WGS) entry which is preliminary data.</text>
</comment>
<dbReference type="InterPro" id="IPR003675">
    <property type="entry name" value="Rce1/LyrA-like_dom"/>
</dbReference>